<sequence length="214" mass="24331">MALSYEEALSTLESMFSESSSWTRESLDAVLRFQKGHMENTVDFILRHMDQNPQQLMEQLQAGINPDDSTTRMDAELARQLAHTESTNSQRGTPTVLPDDFLRIPGYNPADTESDEALARRLQQEENQQRERPAPRRTPATTQQRTAAPPIGPVLQQNLQTVQKHLNEFGENVSSQFRMLASRFNKNAPPPDVTPAAERRGLLDDEEELEFARR</sequence>
<feature type="compositionally biased region" description="Low complexity" evidence="1">
    <location>
        <begin position="137"/>
        <end position="148"/>
    </location>
</feature>
<name>A0A1Z5K735_FISSO</name>
<evidence type="ECO:0000313" key="2">
    <source>
        <dbReference type="EMBL" id="GAX22093.1"/>
    </source>
</evidence>
<feature type="region of interest" description="Disordered" evidence="1">
    <location>
        <begin position="184"/>
        <end position="214"/>
    </location>
</feature>
<evidence type="ECO:0008006" key="4">
    <source>
        <dbReference type="Google" id="ProtNLM"/>
    </source>
</evidence>
<proteinExistence type="predicted"/>
<dbReference type="EMBL" id="BDSP01000177">
    <property type="protein sequence ID" value="GAX22093.1"/>
    <property type="molecule type" value="Genomic_DNA"/>
</dbReference>
<reference evidence="2 3" key="1">
    <citation type="journal article" date="2015" name="Plant Cell">
        <title>Oil accumulation by the oleaginous diatom Fistulifera solaris as revealed by the genome and transcriptome.</title>
        <authorList>
            <person name="Tanaka T."/>
            <person name="Maeda Y."/>
            <person name="Veluchamy A."/>
            <person name="Tanaka M."/>
            <person name="Abida H."/>
            <person name="Marechal E."/>
            <person name="Bowler C."/>
            <person name="Muto M."/>
            <person name="Sunaga Y."/>
            <person name="Tanaka M."/>
            <person name="Yoshino T."/>
            <person name="Taniguchi T."/>
            <person name="Fukuda Y."/>
            <person name="Nemoto M."/>
            <person name="Matsumoto M."/>
            <person name="Wong P.S."/>
            <person name="Aburatani S."/>
            <person name="Fujibuchi W."/>
        </authorList>
    </citation>
    <scope>NUCLEOTIDE SEQUENCE [LARGE SCALE GENOMIC DNA]</scope>
    <source>
        <strain evidence="2 3">JPCC DA0580</strain>
    </source>
</reference>
<dbReference type="AlphaFoldDB" id="A0A1Z5K735"/>
<organism evidence="2 3">
    <name type="scientific">Fistulifera solaris</name>
    <name type="common">Oleaginous diatom</name>
    <dbReference type="NCBI Taxonomy" id="1519565"/>
    <lineage>
        <taxon>Eukaryota</taxon>
        <taxon>Sar</taxon>
        <taxon>Stramenopiles</taxon>
        <taxon>Ochrophyta</taxon>
        <taxon>Bacillariophyta</taxon>
        <taxon>Bacillariophyceae</taxon>
        <taxon>Bacillariophycidae</taxon>
        <taxon>Naviculales</taxon>
        <taxon>Naviculaceae</taxon>
        <taxon>Fistulifera</taxon>
    </lineage>
</organism>
<dbReference type="Proteomes" id="UP000198406">
    <property type="component" value="Unassembled WGS sequence"/>
</dbReference>
<accession>A0A1Z5K735</accession>
<dbReference type="InParanoid" id="A0A1Z5K735"/>
<comment type="caution">
    <text evidence="2">The sequence shown here is derived from an EMBL/GenBank/DDBJ whole genome shotgun (WGS) entry which is preliminary data.</text>
</comment>
<feature type="compositionally biased region" description="Acidic residues" evidence="1">
    <location>
        <begin position="204"/>
        <end position="214"/>
    </location>
</feature>
<evidence type="ECO:0000256" key="1">
    <source>
        <dbReference type="SAM" id="MobiDB-lite"/>
    </source>
</evidence>
<evidence type="ECO:0000313" key="3">
    <source>
        <dbReference type="Proteomes" id="UP000198406"/>
    </source>
</evidence>
<feature type="compositionally biased region" description="Polar residues" evidence="1">
    <location>
        <begin position="83"/>
        <end position="93"/>
    </location>
</feature>
<protein>
    <recommendedName>
        <fullName evidence="4">CUE domain-containing protein</fullName>
    </recommendedName>
</protein>
<feature type="region of interest" description="Disordered" evidence="1">
    <location>
        <begin position="82"/>
        <end position="148"/>
    </location>
</feature>
<keyword evidence="3" id="KW-1185">Reference proteome</keyword>
<dbReference type="OrthoDB" id="9942608at2759"/>
<gene>
    <name evidence="2" type="ORF">FisN_6Hh341</name>
</gene>
<feature type="compositionally biased region" description="Basic and acidic residues" evidence="1">
    <location>
        <begin position="117"/>
        <end position="134"/>
    </location>
</feature>